<gene>
    <name evidence="5" type="ORF">EZS28_026087</name>
</gene>
<evidence type="ECO:0000259" key="4">
    <source>
        <dbReference type="Pfam" id="PF14251"/>
    </source>
</evidence>
<dbReference type="PANTHER" id="PTHR11548:SF1">
    <property type="entry name" value="THYMIDYLATE SYNTHASE 1"/>
    <property type="match status" value="1"/>
</dbReference>
<accession>A0A5J4V646</accession>
<dbReference type="Pfam" id="PF14251">
    <property type="entry name" value="PterinBD-DUF4346"/>
    <property type="match status" value="1"/>
</dbReference>
<dbReference type="SUPFAM" id="SSF55831">
    <property type="entry name" value="Thymidylate synthase/dCMP hydroxymethylase"/>
    <property type="match status" value="1"/>
</dbReference>
<evidence type="ECO:0000313" key="6">
    <source>
        <dbReference type="Proteomes" id="UP000324800"/>
    </source>
</evidence>
<feature type="domain" description="DUF4346" evidence="4">
    <location>
        <begin position="372"/>
        <end position="453"/>
    </location>
</feature>
<dbReference type="InterPro" id="IPR045097">
    <property type="entry name" value="Thymidate_synth/dCMP_Mease"/>
</dbReference>
<dbReference type="GO" id="GO:0004799">
    <property type="term" value="F:thymidylate synthase activity"/>
    <property type="evidence" value="ECO:0007669"/>
    <property type="project" value="TreeGrafter"/>
</dbReference>
<dbReference type="GO" id="GO:0006231">
    <property type="term" value="P:dTMP biosynthetic process"/>
    <property type="evidence" value="ECO:0007669"/>
    <property type="project" value="TreeGrafter"/>
</dbReference>
<keyword evidence="1" id="KW-0489">Methyltransferase</keyword>
<reference evidence="5 6" key="1">
    <citation type="submission" date="2019-03" db="EMBL/GenBank/DDBJ databases">
        <title>Single cell metagenomics reveals metabolic interactions within the superorganism composed of flagellate Streblomastix strix and complex community of Bacteroidetes bacteria on its surface.</title>
        <authorList>
            <person name="Treitli S.C."/>
            <person name="Kolisko M."/>
            <person name="Husnik F."/>
            <person name="Keeling P."/>
            <person name="Hampl V."/>
        </authorList>
    </citation>
    <scope>NUCLEOTIDE SEQUENCE [LARGE SCALE GENOMIC DNA]</scope>
    <source>
        <strain evidence="5">ST1C</strain>
    </source>
</reference>
<dbReference type="InterPro" id="IPR025595">
    <property type="entry name" value="PterinBD-DUF4346"/>
</dbReference>
<organism evidence="5 6">
    <name type="scientific">Streblomastix strix</name>
    <dbReference type="NCBI Taxonomy" id="222440"/>
    <lineage>
        <taxon>Eukaryota</taxon>
        <taxon>Metamonada</taxon>
        <taxon>Preaxostyla</taxon>
        <taxon>Oxymonadida</taxon>
        <taxon>Streblomastigidae</taxon>
        <taxon>Streblomastix</taxon>
    </lineage>
</organism>
<evidence type="ECO:0000256" key="1">
    <source>
        <dbReference type="ARBA" id="ARBA00022603"/>
    </source>
</evidence>
<dbReference type="Gene3D" id="3.30.572.10">
    <property type="entry name" value="Thymidylate synthase/dCMP hydroxymethylase domain"/>
    <property type="match status" value="1"/>
</dbReference>
<sequence>MDEAKTCNSIFDQFPRYFRQSITRVSNRGFVAITTFWIKQDVVLKEMANNDKILVVGNLYTKEGIEYIIRNAYLCPQLNYIVCAGIDFNSVTQALQSPDQLKFQIDQKFVDGFWAYFNQKHLLFTTIDELPNVIDGLNSEGPWINQIFDLPKPEIILPSEFPSERIGVVIRDENLLRLWRRILTKINIFGQRKESDHDGVQKELIGICSILTKQGIAMKQMPNVDQLEHYIAQVTSADGVPGFSYTYGSRLHGEGQMIALTAELQRAPHTRRAVAVTWRPDVDKGSSNPPCLVLIQCVVQSGLLYMTCYFRSQDMYSAYCANVLALQRLQNQIAKEANLESGQIMIVSNSAHVYERDFESMKQIRELDCNLDVRGYFTISTRSKASGDNDDAVIVTLHDPQNDTELMSVEGMDIRQLCDACQLYISEISHALYLGGELQRAIECVKQGTKYVQL</sequence>
<comment type="caution">
    <text evidence="5">The sequence shown here is derived from an EMBL/GenBank/DDBJ whole genome shotgun (WGS) entry which is preliminary data.</text>
</comment>
<evidence type="ECO:0000259" key="3">
    <source>
        <dbReference type="Pfam" id="PF00303"/>
    </source>
</evidence>
<dbReference type="Pfam" id="PF00303">
    <property type="entry name" value="Thymidylat_synt"/>
    <property type="match status" value="1"/>
</dbReference>
<protein>
    <submittedName>
        <fullName evidence="5">Thymidylate synthase</fullName>
    </submittedName>
</protein>
<dbReference type="EMBL" id="SNRW01009181">
    <property type="protein sequence ID" value="KAA6378386.1"/>
    <property type="molecule type" value="Genomic_DNA"/>
</dbReference>
<dbReference type="AlphaFoldDB" id="A0A5J4V646"/>
<dbReference type="GO" id="GO:0032259">
    <property type="term" value="P:methylation"/>
    <property type="evidence" value="ECO:0007669"/>
    <property type="project" value="UniProtKB-KW"/>
</dbReference>
<dbReference type="PANTHER" id="PTHR11548">
    <property type="entry name" value="THYMIDYLATE SYNTHASE 1"/>
    <property type="match status" value="1"/>
</dbReference>
<feature type="domain" description="Thymidylate synthase/dCMP hydroxymethylase" evidence="3">
    <location>
        <begin position="254"/>
        <end position="363"/>
    </location>
</feature>
<evidence type="ECO:0000313" key="5">
    <source>
        <dbReference type="EMBL" id="KAA6378386.1"/>
    </source>
</evidence>
<dbReference type="InterPro" id="IPR023451">
    <property type="entry name" value="Thymidate_synth/dCMP_Mease_dom"/>
</dbReference>
<name>A0A5J4V646_9EUKA</name>
<dbReference type="OrthoDB" id="10478101at2759"/>
<dbReference type="GO" id="GO:0005829">
    <property type="term" value="C:cytosol"/>
    <property type="evidence" value="ECO:0007669"/>
    <property type="project" value="TreeGrafter"/>
</dbReference>
<dbReference type="InterPro" id="IPR036926">
    <property type="entry name" value="Thymidate_synth/dCMP_Mease_sf"/>
</dbReference>
<dbReference type="Proteomes" id="UP000324800">
    <property type="component" value="Unassembled WGS sequence"/>
</dbReference>
<keyword evidence="2" id="KW-0808">Transferase</keyword>
<evidence type="ECO:0000256" key="2">
    <source>
        <dbReference type="ARBA" id="ARBA00022679"/>
    </source>
</evidence>
<proteinExistence type="predicted"/>